<protein>
    <submittedName>
        <fullName evidence="2">Uncharacterized protein</fullName>
    </submittedName>
</protein>
<keyword evidence="3" id="KW-1185">Reference proteome</keyword>
<feature type="transmembrane region" description="Helical" evidence="1">
    <location>
        <begin position="12"/>
        <end position="32"/>
    </location>
</feature>
<feature type="non-terminal residue" evidence="2">
    <location>
        <position position="1"/>
    </location>
</feature>
<keyword evidence="1" id="KW-0812">Transmembrane</keyword>
<dbReference type="Proteomes" id="UP000708208">
    <property type="component" value="Unassembled WGS sequence"/>
</dbReference>
<keyword evidence="1" id="KW-0472">Membrane</keyword>
<comment type="caution">
    <text evidence="2">The sequence shown here is derived from an EMBL/GenBank/DDBJ whole genome shotgun (WGS) entry which is preliminary data.</text>
</comment>
<dbReference type="EMBL" id="CAJVCH010000420">
    <property type="protein sequence ID" value="CAG7632189.1"/>
    <property type="molecule type" value="Genomic_DNA"/>
</dbReference>
<dbReference type="AlphaFoldDB" id="A0A8J2NI82"/>
<keyword evidence="1" id="KW-1133">Transmembrane helix</keyword>
<organism evidence="2 3">
    <name type="scientific">Allacma fusca</name>
    <dbReference type="NCBI Taxonomy" id="39272"/>
    <lineage>
        <taxon>Eukaryota</taxon>
        <taxon>Metazoa</taxon>
        <taxon>Ecdysozoa</taxon>
        <taxon>Arthropoda</taxon>
        <taxon>Hexapoda</taxon>
        <taxon>Collembola</taxon>
        <taxon>Symphypleona</taxon>
        <taxon>Sminthuridae</taxon>
        <taxon>Allacma</taxon>
    </lineage>
</organism>
<evidence type="ECO:0000313" key="2">
    <source>
        <dbReference type="EMBL" id="CAG7632189.1"/>
    </source>
</evidence>
<name>A0A8J2NI82_9HEXA</name>
<proteinExistence type="predicted"/>
<accession>A0A8J2NI82</accession>
<sequence length="40" mass="4558">MINSKRNPKVHTVRTIQKIVMALLIGLCYFGVKLNQMGIQ</sequence>
<reference evidence="2" key="1">
    <citation type="submission" date="2021-06" db="EMBL/GenBank/DDBJ databases">
        <authorList>
            <person name="Hodson N. C."/>
            <person name="Mongue J. A."/>
            <person name="Jaron S. K."/>
        </authorList>
    </citation>
    <scope>NUCLEOTIDE SEQUENCE</scope>
</reference>
<gene>
    <name evidence="2" type="ORF">AFUS01_LOCUS139</name>
</gene>
<dbReference type="OrthoDB" id="66620at2759"/>
<evidence type="ECO:0000313" key="3">
    <source>
        <dbReference type="Proteomes" id="UP000708208"/>
    </source>
</evidence>
<evidence type="ECO:0000256" key="1">
    <source>
        <dbReference type="SAM" id="Phobius"/>
    </source>
</evidence>